<dbReference type="Gene3D" id="3.40.50.1240">
    <property type="entry name" value="Phosphoglycerate mutase-like"/>
    <property type="match status" value="1"/>
</dbReference>
<proteinExistence type="predicted"/>
<name>A0ABV3QET3_9GAMM</name>
<dbReference type="EMBL" id="JBFOHK010000002">
    <property type="protein sequence ID" value="MEW9572310.1"/>
    <property type="molecule type" value="Genomic_DNA"/>
</dbReference>
<dbReference type="PANTHER" id="PTHR48100:SF1">
    <property type="entry name" value="HISTIDINE PHOSPHATASE FAMILY PROTEIN-RELATED"/>
    <property type="match status" value="1"/>
</dbReference>
<protein>
    <submittedName>
        <fullName evidence="1">Histidine phosphatase family protein</fullName>
    </submittedName>
</protein>
<comment type="caution">
    <text evidence="1">The sequence shown here is derived from an EMBL/GenBank/DDBJ whole genome shotgun (WGS) entry which is preliminary data.</text>
</comment>
<evidence type="ECO:0000313" key="1">
    <source>
        <dbReference type="EMBL" id="MEW9572310.1"/>
    </source>
</evidence>
<dbReference type="Proteomes" id="UP001556220">
    <property type="component" value="Unassembled WGS sequence"/>
</dbReference>
<dbReference type="InterPro" id="IPR013078">
    <property type="entry name" value="His_Pase_superF_clade-1"/>
</dbReference>
<dbReference type="CDD" id="cd07067">
    <property type="entry name" value="HP_PGM_like"/>
    <property type="match status" value="1"/>
</dbReference>
<dbReference type="Pfam" id="PF00300">
    <property type="entry name" value="His_Phos_1"/>
    <property type="match status" value="1"/>
</dbReference>
<sequence>MALPGIELLRHGDTGQRSYRGQLDDPLSELGWHQLRTAVVGHPWDAIVASSMRRCAAFAEALASERSLPLRIDPRLVEYHFGEWQGVPIETLAQEQGDALARFWVDPVNAPPPGGEPFATFRARLCAALDEVAVAATTQRVLVVTHGGAIRLLRCVAEDRDFGDMAGIDVAHASLHALRWPRSAVIRVSA</sequence>
<keyword evidence="2" id="KW-1185">Reference proteome</keyword>
<evidence type="ECO:0000313" key="2">
    <source>
        <dbReference type="Proteomes" id="UP001556220"/>
    </source>
</evidence>
<gene>
    <name evidence="1" type="ORF">ABQJ54_11160</name>
</gene>
<accession>A0ABV3QET3</accession>
<dbReference type="RefSeq" id="WP_367854359.1">
    <property type="nucleotide sequence ID" value="NZ_JBFOHK010000002.1"/>
</dbReference>
<organism evidence="1 2">
    <name type="scientific">Rhodanobacter lycopersici</name>
    <dbReference type="NCBI Taxonomy" id="3162487"/>
    <lineage>
        <taxon>Bacteria</taxon>
        <taxon>Pseudomonadati</taxon>
        <taxon>Pseudomonadota</taxon>
        <taxon>Gammaproteobacteria</taxon>
        <taxon>Lysobacterales</taxon>
        <taxon>Rhodanobacteraceae</taxon>
        <taxon>Rhodanobacter</taxon>
    </lineage>
</organism>
<dbReference type="SUPFAM" id="SSF53254">
    <property type="entry name" value="Phosphoglycerate mutase-like"/>
    <property type="match status" value="1"/>
</dbReference>
<dbReference type="PANTHER" id="PTHR48100">
    <property type="entry name" value="BROAD-SPECIFICITY PHOSPHATASE YOR283W-RELATED"/>
    <property type="match status" value="1"/>
</dbReference>
<reference evidence="1 2" key="1">
    <citation type="submission" date="2024-06" db="EMBL/GenBank/DDBJ databases">
        <authorList>
            <person name="Woo H."/>
        </authorList>
    </citation>
    <scope>NUCLEOTIDE SEQUENCE [LARGE SCALE GENOMIC DNA]</scope>
    <source>
        <strain evidence="1 2">Si-c</strain>
    </source>
</reference>
<dbReference type="InterPro" id="IPR029033">
    <property type="entry name" value="His_PPase_superfam"/>
</dbReference>
<dbReference type="InterPro" id="IPR050275">
    <property type="entry name" value="PGM_Phosphatase"/>
</dbReference>
<dbReference type="SMART" id="SM00855">
    <property type="entry name" value="PGAM"/>
    <property type="match status" value="1"/>
</dbReference>